<gene>
    <name evidence="7" type="ORF">RMCB_5906</name>
</gene>
<dbReference type="GO" id="GO:0006352">
    <property type="term" value="P:DNA-templated transcription initiation"/>
    <property type="evidence" value="ECO:0007669"/>
    <property type="project" value="InterPro"/>
</dbReference>
<dbReference type="InterPro" id="IPR036388">
    <property type="entry name" value="WH-like_DNA-bd_sf"/>
</dbReference>
<evidence type="ECO:0000256" key="5">
    <source>
        <dbReference type="ARBA" id="ARBA00023163"/>
    </source>
</evidence>
<dbReference type="InterPro" id="IPR013325">
    <property type="entry name" value="RNA_pol_sigma_r2"/>
</dbReference>
<dbReference type="PANTHER" id="PTHR43133:SF59">
    <property type="entry name" value="ECF RNA POLYMERASE SIGMA FACTOR SIGR"/>
    <property type="match status" value="1"/>
</dbReference>
<dbReference type="InterPro" id="IPR039425">
    <property type="entry name" value="RNA_pol_sigma-70-like"/>
</dbReference>
<dbReference type="Gene3D" id="1.10.1740.10">
    <property type="match status" value="1"/>
</dbReference>
<dbReference type="GO" id="GO:0016987">
    <property type="term" value="F:sigma factor activity"/>
    <property type="evidence" value="ECO:0007669"/>
    <property type="project" value="UniProtKB-KW"/>
</dbReference>
<dbReference type="GO" id="GO:0003677">
    <property type="term" value="F:DNA binding"/>
    <property type="evidence" value="ECO:0007669"/>
    <property type="project" value="UniProtKB-KW"/>
</dbReference>
<dbReference type="InterPro" id="IPR013324">
    <property type="entry name" value="RNA_pol_sigma_r3/r4-like"/>
</dbReference>
<dbReference type="InterPro" id="IPR014284">
    <property type="entry name" value="RNA_pol_sigma-70_dom"/>
</dbReference>
<dbReference type="STRING" id="146020.RMCB_5906"/>
<evidence type="ECO:0000256" key="3">
    <source>
        <dbReference type="ARBA" id="ARBA00023082"/>
    </source>
</evidence>
<evidence type="ECO:0000313" key="8">
    <source>
        <dbReference type="Proteomes" id="UP000069620"/>
    </source>
</evidence>
<evidence type="ECO:0000259" key="6">
    <source>
        <dbReference type="Pfam" id="PF08281"/>
    </source>
</evidence>
<organism evidence="7 8">
    <name type="scientific">Mycolicibacterium brisbanense</name>
    <dbReference type="NCBI Taxonomy" id="146020"/>
    <lineage>
        <taxon>Bacteria</taxon>
        <taxon>Bacillati</taxon>
        <taxon>Actinomycetota</taxon>
        <taxon>Actinomycetes</taxon>
        <taxon>Mycobacteriales</taxon>
        <taxon>Mycobacteriaceae</taxon>
        <taxon>Mycolicibacterium</taxon>
    </lineage>
</organism>
<keyword evidence="2" id="KW-0805">Transcription regulation</keyword>
<evidence type="ECO:0000256" key="2">
    <source>
        <dbReference type="ARBA" id="ARBA00023015"/>
    </source>
</evidence>
<keyword evidence="4" id="KW-0238">DNA-binding</keyword>
<reference evidence="8" key="2">
    <citation type="submission" date="2016-02" db="EMBL/GenBank/DDBJ databases">
        <title>Draft genome sequence of five rapidly growing Mycobacterium species.</title>
        <authorList>
            <person name="Katahira K."/>
            <person name="Gotou Y."/>
            <person name="Iida K."/>
            <person name="Ogura Y."/>
            <person name="Hayashi T."/>
        </authorList>
    </citation>
    <scope>NUCLEOTIDE SEQUENCE [LARGE SCALE GENOMIC DNA]</scope>
    <source>
        <strain evidence="8">JCM15654</strain>
    </source>
</reference>
<dbReference type="InterPro" id="IPR013249">
    <property type="entry name" value="RNA_pol_sigma70_r4_t2"/>
</dbReference>
<reference evidence="8" key="1">
    <citation type="journal article" date="2016" name="Genome Announc.">
        <title>Draft Genome Sequences of Five Rapidly Growing Mycobacterium Species, M. thermoresistibile, M. fortuitum subsp. acetamidolyticum, M. canariasense, M. brisbanense, and M. novocastrense.</title>
        <authorList>
            <person name="Katahira K."/>
            <person name="Ogura Y."/>
            <person name="Gotoh Y."/>
            <person name="Hayashi T."/>
        </authorList>
    </citation>
    <scope>NUCLEOTIDE SEQUENCE [LARGE SCALE GENOMIC DNA]</scope>
    <source>
        <strain evidence="8">JCM15654</strain>
    </source>
</reference>
<dbReference type="SUPFAM" id="SSF88946">
    <property type="entry name" value="Sigma2 domain of RNA polymerase sigma factors"/>
    <property type="match status" value="1"/>
</dbReference>
<dbReference type="Proteomes" id="UP000069620">
    <property type="component" value="Unassembled WGS sequence"/>
</dbReference>
<accession>A0A100W561</accession>
<sequence length="138" mass="15343">MIKAYSGFHTFTPGTNLKAWLSRIMTNTHISGYRRSQRQPISYSMEGLSDEELVNHAQRSGAGPVSAEDEALAALPHTEINAALQALPRQFRAVVYYADVEGMPHRDIADIMGTPRGTVMSRIARGRQHLRRQLTAVP</sequence>
<dbReference type="CDD" id="cd06171">
    <property type="entry name" value="Sigma70_r4"/>
    <property type="match status" value="1"/>
</dbReference>
<evidence type="ECO:0000256" key="1">
    <source>
        <dbReference type="ARBA" id="ARBA00010641"/>
    </source>
</evidence>
<evidence type="ECO:0000313" key="7">
    <source>
        <dbReference type="EMBL" id="GAS91810.1"/>
    </source>
</evidence>
<comment type="similarity">
    <text evidence="1">Belongs to the sigma-70 factor family. ECF subfamily.</text>
</comment>
<dbReference type="Gene3D" id="1.10.10.10">
    <property type="entry name" value="Winged helix-like DNA-binding domain superfamily/Winged helix DNA-binding domain"/>
    <property type="match status" value="1"/>
</dbReference>
<keyword evidence="8" id="KW-1185">Reference proteome</keyword>
<protein>
    <submittedName>
        <fullName evidence="7">RNA polymerase sigma factor RpoE</fullName>
    </submittedName>
</protein>
<dbReference type="NCBIfam" id="TIGR02937">
    <property type="entry name" value="sigma70-ECF"/>
    <property type="match status" value="1"/>
</dbReference>
<name>A0A100W561_9MYCO</name>
<dbReference type="AlphaFoldDB" id="A0A100W561"/>
<dbReference type="SUPFAM" id="SSF88659">
    <property type="entry name" value="Sigma3 and sigma4 domains of RNA polymerase sigma factors"/>
    <property type="match status" value="1"/>
</dbReference>
<keyword evidence="5" id="KW-0804">Transcription</keyword>
<dbReference type="PANTHER" id="PTHR43133">
    <property type="entry name" value="RNA POLYMERASE ECF-TYPE SIGMA FACTO"/>
    <property type="match status" value="1"/>
</dbReference>
<dbReference type="EMBL" id="BCSX01000051">
    <property type="protein sequence ID" value="GAS91810.1"/>
    <property type="molecule type" value="Genomic_DNA"/>
</dbReference>
<feature type="domain" description="RNA polymerase sigma factor 70 region 4 type 2" evidence="6">
    <location>
        <begin position="79"/>
        <end position="130"/>
    </location>
</feature>
<evidence type="ECO:0000256" key="4">
    <source>
        <dbReference type="ARBA" id="ARBA00023125"/>
    </source>
</evidence>
<proteinExistence type="inferred from homology"/>
<comment type="caution">
    <text evidence="7">The sequence shown here is derived from an EMBL/GenBank/DDBJ whole genome shotgun (WGS) entry which is preliminary data.</text>
</comment>
<keyword evidence="3" id="KW-0731">Sigma factor</keyword>
<dbReference type="Pfam" id="PF08281">
    <property type="entry name" value="Sigma70_r4_2"/>
    <property type="match status" value="1"/>
</dbReference>